<keyword evidence="4" id="KW-1185">Reference proteome</keyword>
<dbReference type="InterPro" id="IPR052462">
    <property type="entry name" value="SLIRP/GR-RBP-like"/>
</dbReference>
<dbReference type="Gene3D" id="3.30.70.330">
    <property type="match status" value="1"/>
</dbReference>
<dbReference type="InterPro" id="IPR003954">
    <property type="entry name" value="RRM_euk-type"/>
</dbReference>
<protein>
    <submittedName>
        <fullName evidence="5">RRM domain-containing protein</fullName>
    </submittedName>
</protein>
<dbReference type="PANTHER" id="PTHR48027">
    <property type="entry name" value="HETEROGENEOUS NUCLEAR RIBONUCLEOPROTEIN 87F-RELATED"/>
    <property type="match status" value="1"/>
</dbReference>
<evidence type="ECO:0000313" key="4">
    <source>
        <dbReference type="Proteomes" id="UP000095280"/>
    </source>
</evidence>
<evidence type="ECO:0000256" key="1">
    <source>
        <dbReference type="ARBA" id="ARBA00022884"/>
    </source>
</evidence>
<dbReference type="GO" id="GO:0003723">
    <property type="term" value="F:RNA binding"/>
    <property type="evidence" value="ECO:0007669"/>
    <property type="project" value="UniProtKB-UniRule"/>
</dbReference>
<dbReference type="InterPro" id="IPR012677">
    <property type="entry name" value="Nucleotide-bd_a/b_plait_sf"/>
</dbReference>
<name>A0A1I8IMQ8_9PLAT</name>
<reference evidence="5" key="1">
    <citation type="submission" date="2016-11" db="UniProtKB">
        <authorList>
            <consortium name="WormBaseParasite"/>
        </authorList>
    </citation>
    <scope>IDENTIFICATION</scope>
</reference>
<keyword evidence="1 2" id="KW-0694">RNA-binding</keyword>
<dbReference type="Pfam" id="PF00076">
    <property type="entry name" value="RRM_1"/>
    <property type="match status" value="1"/>
</dbReference>
<evidence type="ECO:0000259" key="3">
    <source>
        <dbReference type="PROSITE" id="PS50102"/>
    </source>
</evidence>
<dbReference type="InterPro" id="IPR000504">
    <property type="entry name" value="RRM_dom"/>
</dbReference>
<dbReference type="WBParaSite" id="maker-uti_cns_0013874-snap-gene-0.3-mRNA-1">
    <property type="protein sequence ID" value="maker-uti_cns_0013874-snap-gene-0.3-mRNA-1"/>
    <property type="gene ID" value="maker-uti_cns_0013874-snap-gene-0.3"/>
</dbReference>
<dbReference type="AlphaFoldDB" id="A0A1I8IMQ8"/>
<dbReference type="SMART" id="SM00361">
    <property type="entry name" value="RRM_1"/>
    <property type="match status" value="1"/>
</dbReference>
<sequence length="167" mass="18012">MLYELVMVPPQSTAANAQDSLVSAASYPSVAMQKALTGVPISKLPPKNFSTQPGAPVPTVVSPSAALDSNNSDSFIDDYSSQSDLFVGDLSPELENHQLKEAFSAYGTVTECKIIKDMHTQKPKGYGFVAFATRDEAQEALRGMHGRILGSRPIRTNWAVRKPSQTP</sequence>
<accession>A0A1I8IMQ8</accession>
<dbReference type="SUPFAM" id="SSF54928">
    <property type="entry name" value="RNA-binding domain, RBD"/>
    <property type="match status" value="1"/>
</dbReference>
<dbReference type="InterPro" id="IPR035979">
    <property type="entry name" value="RBD_domain_sf"/>
</dbReference>
<dbReference type="Proteomes" id="UP000095280">
    <property type="component" value="Unplaced"/>
</dbReference>
<feature type="domain" description="RRM" evidence="3">
    <location>
        <begin position="83"/>
        <end position="161"/>
    </location>
</feature>
<dbReference type="PROSITE" id="PS50102">
    <property type="entry name" value="RRM"/>
    <property type="match status" value="1"/>
</dbReference>
<evidence type="ECO:0000313" key="5">
    <source>
        <dbReference type="WBParaSite" id="maker-uti_cns_0013874-snap-gene-0.3-mRNA-1"/>
    </source>
</evidence>
<dbReference type="SMART" id="SM00360">
    <property type="entry name" value="RRM"/>
    <property type="match status" value="1"/>
</dbReference>
<proteinExistence type="predicted"/>
<organism evidence="4 5">
    <name type="scientific">Macrostomum lignano</name>
    <dbReference type="NCBI Taxonomy" id="282301"/>
    <lineage>
        <taxon>Eukaryota</taxon>
        <taxon>Metazoa</taxon>
        <taxon>Spiralia</taxon>
        <taxon>Lophotrochozoa</taxon>
        <taxon>Platyhelminthes</taxon>
        <taxon>Rhabditophora</taxon>
        <taxon>Macrostomorpha</taxon>
        <taxon>Macrostomida</taxon>
        <taxon>Macrostomidae</taxon>
        <taxon>Macrostomum</taxon>
    </lineage>
</organism>
<evidence type="ECO:0000256" key="2">
    <source>
        <dbReference type="PROSITE-ProRule" id="PRU00176"/>
    </source>
</evidence>